<evidence type="ECO:0000313" key="3">
    <source>
        <dbReference type="Proteomes" id="UP000294678"/>
    </source>
</evidence>
<keyword evidence="2" id="KW-0378">Hydrolase</keyword>
<dbReference type="SUPFAM" id="SSF53474">
    <property type="entry name" value="alpha/beta-Hydrolases"/>
    <property type="match status" value="1"/>
</dbReference>
<evidence type="ECO:0000313" key="2">
    <source>
        <dbReference type="EMBL" id="TDT71894.1"/>
    </source>
</evidence>
<dbReference type="RefSeq" id="WP_134112488.1">
    <property type="nucleotide sequence ID" value="NZ_SOBG01000002.1"/>
</dbReference>
<name>A0AA46I673_9FUSO</name>
<dbReference type="Gene3D" id="3.40.50.1820">
    <property type="entry name" value="alpha/beta hydrolase"/>
    <property type="match status" value="1"/>
</dbReference>
<keyword evidence="2" id="KW-0031">Aminopeptidase</keyword>
<proteinExistence type="predicted"/>
<keyword evidence="3" id="KW-1185">Reference proteome</keyword>
<feature type="domain" description="Serine aminopeptidase S33" evidence="1">
    <location>
        <begin position="45"/>
        <end position="203"/>
    </location>
</feature>
<sequence>MKNLIIFFKGFASIQEMYTGFIPQGYDYVFYDELESKNIKNIVKNYKTIIFLGWSLGSLLAIKSINEIKPNKLVLISPTFNFTENFSKQILEKMQKNILKNKELTLKQFFKNCFFYKENYKKFIEKYFNNIKKIEEKKLIKELEYLKNIKIKEEKFNIESLIIYSNKDKIIFKESSIKVFNNFFNSKKIEIDNCGHIIFFEKDIYEIVRSFIIDK</sequence>
<dbReference type="EMBL" id="SOBG01000002">
    <property type="protein sequence ID" value="TDT71894.1"/>
    <property type="molecule type" value="Genomic_DNA"/>
</dbReference>
<dbReference type="GO" id="GO:0004177">
    <property type="term" value="F:aminopeptidase activity"/>
    <property type="evidence" value="ECO:0007669"/>
    <property type="project" value="UniProtKB-KW"/>
</dbReference>
<dbReference type="Proteomes" id="UP000294678">
    <property type="component" value="Unassembled WGS sequence"/>
</dbReference>
<dbReference type="InterPro" id="IPR029058">
    <property type="entry name" value="AB_hydrolase_fold"/>
</dbReference>
<comment type="caution">
    <text evidence="2">The sequence shown here is derived from an EMBL/GenBank/DDBJ whole genome shotgun (WGS) entry which is preliminary data.</text>
</comment>
<gene>
    <name evidence="2" type="ORF">EV215_0586</name>
</gene>
<reference evidence="2 3" key="1">
    <citation type="submission" date="2019-03" db="EMBL/GenBank/DDBJ databases">
        <title>Genomic Encyclopedia of Type Strains, Phase IV (KMG-IV): sequencing the most valuable type-strain genomes for metagenomic binning, comparative biology and taxonomic classification.</title>
        <authorList>
            <person name="Goeker M."/>
        </authorList>
    </citation>
    <scope>NUCLEOTIDE SEQUENCE [LARGE SCALE GENOMIC DNA]</scope>
    <source>
        <strain evidence="2 3">DSM 100055</strain>
    </source>
</reference>
<dbReference type="AlphaFoldDB" id="A0AA46I673"/>
<evidence type="ECO:0000259" key="1">
    <source>
        <dbReference type="Pfam" id="PF12146"/>
    </source>
</evidence>
<accession>A0AA46I673</accession>
<protein>
    <submittedName>
        <fullName evidence="2">Serine aminopeptidase S33 family</fullName>
    </submittedName>
</protein>
<dbReference type="Pfam" id="PF12146">
    <property type="entry name" value="Hydrolase_4"/>
    <property type="match status" value="1"/>
</dbReference>
<organism evidence="2 3">
    <name type="scientific">Hypnocyclicus thermotrophus</name>
    <dbReference type="NCBI Taxonomy" id="1627895"/>
    <lineage>
        <taxon>Bacteria</taxon>
        <taxon>Fusobacteriati</taxon>
        <taxon>Fusobacteriota</taxon>
        <taxon>Fusobacteriia</taxon>
        <taxon>Fusobacteriales</taxon>
        <taxon>Fusobacteriaceae</taxon>
        <taxon>Hypnocyclicus</taxon>
    </lineage>
</organism>
<dbReference type="InterPro" id="IPR022742">
    <property type="entry name" value="Hydrolase_4"/>
</dbReference>
<keyword evidence="2" id="KW-0645">Protease</keyword>